<name>A0A1H8RJ46_9EURY</name>
<dbReference type="RefSeq" id="WP_089823138.1">
    <property type="nucleotide sequence ID" value="NZ_FODV01000004.1"/>
</dbReference>
<proteinExistence type="predicted"/>
<evidence type="ECO:0000313" key="1">
    <source>
        <dbReference type="EMBL" id="SEO66188.1"/>
    </source>
</evidence>
<evidence type="ECO:0000313" key="2">
    <source>
        <dbReference type="Proteomes" id="UP000199126"/>
    </source>
</evidence>
<dbReference type="AlphaFoldDB" id="A0A1H8RJ46"/>
<reference evidence="2" key="1">
    <citation type="submission" date="2016-10" db="EMBL/GenBank/DDBJ databases">
        <authorList>
            <person name="Varghese N."/>
            <person name="Submissions S."/>
        </authorList>
    </citation>
    <scope>NUCLEOTIDE SEQUENCE [LARGE SCALE GENOMIC DNA]</scope>
    <source>
        <strain evidence="2">CGMCC 1.10121</strain>
    </source>
</reference>
<keyword evidence="2" id="KW-1185">Reference proteome</keyword>
<accession>A0A1H8RJ46</accession>
<evidence type="ECO:0008006" key="3">
    <source>
        <dbReference type="Google" id="ProtNLM"/>
    </source>
</evidence>
<protein>
    <recommendedName>
        <fullName evidence="3">LexA-binding, inner membrane-associated hydrolase</fullName>
    </recommendedName>
</protein>
<dbReference type="OrthoDB" id="307743at2157"/>
<dbReference type="EMBL" id="FODV01000004">
    <property type="protein sequence ID" value="SEO66188.1"/>
    <property type="molecule type" value="Genomic_DNA"/>
</dbReference>
<dbReference type="Proteomes" id="UP000199126">
    <property type="component" value="Unassembled WGS sequence"/>
</dbReference>
<organism evidence="1 2">
    <name type="scientific">Halogranum amylolyticum</name>
    <dbReference type="NCBI Taxonomy" id="660520"/>
    <lineage>
        <taxon>Archaea</taxon>
        <taxon>Methanobacteriati</taxon>
        <taxon>Methanobacteriota</taxon>
        <taxon>Stenosarchaea group</taxon>
        <taxon>Halobacteria</taxon>
        <taxon>Halobacteriales</taxon>
        <taxon>Haloferacaceae</taxon>
    </lineage>
</organism>
<gene>
    <name evidence="1" type="ORF">SAMN04487948_10442</name>
</gene>
<sequence length="128" mass="14365">MSFAIGHFALGATVTALIVTYLLPRLPYPRTIVALGGAWALVPDAAKLRPTSRTLVAFHDGQWADIFWLHRTLDRLDATDSPRVSALLVAVFLVVTLLSERRAYRTGPRVHELYDELNRPSRGSERQR</sequence>